<keyword evidence="2" id="KW-1185">Reference proteome</keyword>
<dbReference type="EMBL" id="AP022591">
    <property type="protein sequence ID" value="BBY45136.1"/>
    <property type="molecule type" value="Genomic_DNA"/>
</dbReference>
<dbReference type="OrthoDB" id="5146042at2"/>
<organism evidence="1 2">
    <name type="scientific">Mycolicibacterium celeriflavum</name>
    <name type="common">Mycobacterium celeriflavum</name>
    <dbReference type="NCBI Taxonomy" id="1249101"/>
    <lineage>
        <taxon>Bacteria</taxon>
        <taxon>Bacillati</taxon>
        <taxon>Actinomycetota</taxon>
        <taxon>Actinomycetes</taxon>
        <taxon>Mycobacteriales</taxon>
        <taxon>Mycobacteriaceae</taxon>
        <taxon>Mycolicibacterium</taxon>
    </lineage>
</organism>
<dbReference type="Proteomes" id="UP000466431">
    <property type="component" value="Chromosome"/>
</dbReference>
<evidence type="ECO:0000313" key="2">
    <source>
        <dbReference type="Proteomes" id="UP000466431"/>
    </source>
</evidence>
<dbReference type="AlphaFoldDB" id="A0A1X0C121"/>
<reference evidence="1 2" key="1">
    <citation type="journal article" date="2019" name="Emerg. Microbes Infect.">
        <title>Comprehensive subspecies identification of 175 nontuberculous mycobacteria species based on 7547 genomic profiles.</title>
        <authorList>
            <person name="Matsumoto Y."/>
            <person name="Kinjo T."/>
            <person name="Motooka D."/>
            <person name="Nabeya D."/>
            <person name="Jung N."/>
            <person name="Uechi K."/>
            <person name="Horii T."/>
            <person name="Iida T."/>
            <person name="Fujita J."/>
            <person name="Nakamura S."/>
        </authorList>
    </citation>
    <scope>NUCLEOTIDE SEQUENCE [LARGE SCALE GENOMIC DNA]</scope>
    <source>
        <strain evidence="1 2">JCM 18439</strain>
    </source>
</reference>
<dbReference type="RefSeq" id="WP_083000461.1">
    <property type="nucleotide sequence ID" value="NZ_AP022591.1"/>
</dbReference>
<accession>A0A1X0C121</accession>
<dbReference type="STRING" id="1249101.BST21_04820"/>
<sequence>MARWHLGHVEGISWAQNGVVSRRQILAAAGTDDDIARLLRRRELTYVHRGVYVNHSGRLTQEQRHWAAVQAFWPAALAHASALPDPPTTVVHVAVDQARNLHPLPRIVLHRTPDFEQRAELDRSPPAIRLEHALIDVASRELHDEHLADAFAVLARVCATRRTTPQRILVTLATRQRVSGRRTLEAMLTDLRDGACSVLERGYLHTVERAHGLPRGQRQTRSTATGRSTFQDVRYPRQGVVVELDGRAFHDSPQDRDRDALRDLAELSRSDLVTIRLTYGLVFGDACRTALLIGDVLRRRGWAGGLRSCPKCPPVIALAG</sequence>
<protein>
    <submittedName>
        <fullName evidence="1">Uncharacterized protein</fullName>
    </submittedName>
</protein>
<name>A0A1X0C121_MYCCF</name>
<evidence type="ECO:0000313" key="1">
    <source>
        <dbReference type="EMBL" id="BBY45136.1"/>
    </source>
</evidence>
<proteinExistence type="predicted"/>
<gene>
    <name evidence="1" type="ORF">MCEL_34310</name>
</gene>
<dbReference type="KEGG" id="mcee:MCEL_34310"/>